<organism evidence="4 5">
    <name type="scientific">Ornithinicoccus hortensis</name>
    <dbReference type="NCBI Taxonomy" id="82346"/>
    <lineage>
        <taxon>Bacteria</taxon>
        <taxon>Bacillati</taxon>
        <taxon>Actinomycetota</taxon>
        <taxon>Actinomycetes</taxon>
        <taxon>Micrococcales</taxon>
        <taxon>Intrasporangiaceae</taxon>
        <taxon>Ornithinicoccus</taxon>
    </lineage>
</organism>
<feature type="transmembrane region" description="Helical" evidence="2">
    <location>
        <begin position="231"/>
        <end position="252"/>
    </location>
</feature>
<accession>A0A542YNL5</accession>
<dbReference type="EMBL" id="VFOP01000001">
    <property type="protein sequence ID" value="TQL49702.1"/>
    <property type="molecule type" value="Genomic_DNA"/>
</dbReference>
<feature type="transmembrane region" description="Helical" evidence="2">
    <location>
        <begin position="264"/>
        <end position="284"/>
    </location>
</feature>
<keyword evidence="2" id="KW-0812">Transmembrane</keyword>
<dbReference type="RefSeq" id="WP_141783927.1">
    <property type="nucleotide sequence ID" value="NZ_BAAAIK010000003.1"/>
</dbReference>
<dbReference type="OrthoDB" id="7359894at2"/>
<gene>
    <name evidence="4" type="ORF">FB467_0789</name>
</gene>
<feature type="domain" description="Phage shock protein PspC N-terminal" evidence="3">
    <location>
        <begin position="26"/>
        <end position="79"/>
    </location>
</feature>
<evidence type="ECO:0000259" key="3">
    <source>
        <dbReference type="Pfam" id="PF04024"/>
    </source>
</evidence>
<feature type="region of interest" description="Disordered" evidence="1">
    <location>
        <begin position="155"/>
        <end position="231"/>
    </location>
</feature>
<reference evidence="4 5" key="1">
    <citation type="submission" date="2019-06" db="EMBL/GenBank/DDBJ databases">
        <title>Sequencing the genomes of 1000 actinobacteria strains.</title>
        <authorList>
            <person name="Klenk H.-P."/>
        </authorList>
    </citation>
    <scope>NUCLEOTIDE SEQUENCE [LARGE SCALE GENOMIC DNA]</scope>
    <source>
        <strain evidence="4 5">DSM 12335</strain>
    </source>
</reference>
<evidence type="ECO:0000256" key="2">
    <source>
        <dbReference type="SAM" id="Phobius"/>
    </source>
</evidence>
<evidence type="ECO:0000256" key="1">
    <source>
        <dbReference type="SAM" id="MobiDB-lite"/>
    </source>
</evidence>
<dbReference type="Proteomes" id="UP000319516">
    <property type="component" value="Unassembled WGS sequence"/>
</dbReference>
<dbReference type="InterPro" id="IPR007168">
    <property type="entry name" value="Phageshock_PspC_N"/>
</dbReference>
<protein>
    <submittedName>
        <fullName evidence="4">Phage shock protein C (PspC) family protein</fullName>
    </submittedName>
</protein>
<evidence type="ECO:0000313" key="5">
    <source>
        <dbReference type="Proteomes" id="UP000319516"/>
    </source>
</evidence>
<keyword evidence="5" id="KW-1185">Reference proteome</keyword>
<feature type="transmembrane region" description="Helical" evidence="2">
    <location>
        <begin position="291"/>
        <end position="309"/>
    </location>
</feature>
<feature type="compositionally biased region" description="Pro residues" evidence="1">
    <location>
        <begin position="211"/>
        <end position="222"/>
    </location>
</feature>
<proteinExistence type="predicted"/>
<sequence length="438" mass="45587">MTNTPGGQGHHPGTDSFFDALRRIDLRRDPDAWIGGVAAGTARRFGLDPLVIRIAFVVAALIFGFGVALYLWAWLLVPDRSERTHLEQGLREGRGESILLLVVTTFATIGILPWWGGPGGWWGGGWWFASVVLTVAVVIGVVMLLRSTGVLDGSDPNRGGTFRHETTGAGWTGSQQTGPGWAGSQDTGPGWAGAVGAPDGPRPPRRGTATPPRPPRQPAPPRPIRERRKTAGATTGLIATGLAMLTFGGLLWAGAQYDLPGNTLALACAGALAVLAVVVLGLGAAGRHSGWVGFLALVSLVGTVAFAPLPDDYQVSTRVGQDTWRPTSVTAGEQFALGAGEGILDLTGLDPDAVDGETIRADVNVGHLRIQLPEDLTVRIEAGSGIGTVNLSGPPFQDQGFSVTGGLNVNEDLVVGDGPVDLVIDAQVGIGQVTVERN</sequence>
<feature type="transmembrane region" description="Helical" evidence="2">
    <location>
        <begin position="50"/>
        <end position="77"/>
    </location>
</feature>
<keyword evidence="2" id="KW-1133">Transmembrane helix</keyword>
<feature type="transmembrane region" description="Helical" evidence="2">
    <location>
        <begin position="98"/>
        <end position="115"/>
    </location>
</feature>
<feature type="transmembrane region" description="Helical" evidence="2">
    <location>
        <begin position="127"/>
        <end position="145"/>
    </location>
</feature>
<comment type="caution">
    <text evidence="4">The sequence shown here is derived from an EMBL/GenBank/DDBJ whole genome shotgun (WGS) entry which is preliminary data.</text>
</comment>
<dbReference type="Pfam" id="PF04024">
    <property type="entry name" value="PspC"/>
    <property type="match status" value="1"/>
</dbReference>
<name>A0A542YNL5_9MICO</name>
<evidence type="ECO:0000313" key="4">
    <source>
        <dbReference type="EMBL" id="TQL49702.1"/>
    </source>
</evidence>
<keyword evidence="2" id="KW-0472">Membrane</keyword>
<dbReference type="AlphaFoldDB" id="A0A542YNL5"/>